<dbReference type="RefSeq" id="WP_091090182.1">
    <property type="nucleotide sequence ID" value="NZ_FNRD01000008.1"/>
</dbReference>
<comment type="catalytic activity">
    <reaction evidence="2 4">
        <text>L-methionyl-[protein] + [thioredoxin]-disulfide + H2O = L-methionyl-(S)-S-oxide-[protein] + [thioredoxin]-dithiol</text>
        <dbReference type="Rhea" id="RHEA:14217"/>
        <dbReference type="Rhea" id="RHEA-COMP:10698"/>
        <dbReference type="Rhea" id="RHEA-COMP:10700"/>
        <dbReference type="Rhea" id="RHEA-COMP:12313"/>
        <dbReference type="Rhea" id="RHEA-COMP:12315"/>
        <dbReference type="ChEBI" id="CHEBI:15377"/>
        <dbReference type="ChEBI" id="CHEBI:16044"/>
        <dbReference type="ChEBI" id="CHEBI:29950"/>
        <dbReference type="ChEBI" id="CHEBI:44120"/>
        <dbReference type="ChEBI" id="CHEBI:50058"/>
        <dbReference type="EC" id="1.8.4.11"/>
    </reaction>
</comment>
<dbReference type="EMBL" id="FNRD01000008">
    <property type="protein sequence ID" value="SEA74568.1"/>
    <property type="molecule type" value="Genomic_DNA"/>
</dbReference>
<organism evidence="6 7">
    <name type="scientific">Flavobacterium gillisiae</name>
    <dbReference type="NCBI Taxonomy" id="150146"/>
    <lineage>
        <taxon>Bacteria</taxon>
        <taxon>Pseudomonadati</taxon>
        <taxon>Bacteroidota</taxon>
        <taxon>Flavobacteriia</taxon>
        <taxon>Flavobacteriales</taxon>
        <taxon>Flavobacteriaceae</taxon>
        <taxon>Flavobacterium</taxon>
    </lineage>
</organism>
<dbReference type="STRING" id="150146.SAMN05443667_10839"/>
<evidence type="ECO:0000313" key="7">
    <source>
        <dbReference type="Proteomes" id="UP000198951"/>
    </source>
</evidence>
<reference evidence="7" key="1">
    <citation type="submission" date="2016-10" db="EMBL/GenBank/DDBJ databases">
        <authorList>
            <person name="Varghese N."/>
            <person name="Submissions S."/>
        </authorList>
    </citation>
    <scope>NUCLEOTIDE SEQUENCE [LARGE SCALE GENOMIC DNA]</scope>
    <source>
        <strain evidence="7">DSM 22376</strain>
    </source>
</reference>
<comment type="similarity">
    <text evidence="4">Belongs to the MsrA Met sulfoxide reductase family.</text>
</comment>
<name>A0A1H4DPY2_9FLAO</name>
<sequence>MSIQEGIEVATFAGGCFWCTEAVFLELEGVNSVISGYIGGKTIDPTYKEICGGETGHAEAIEISFDSGKISFGELLEIFFATHDPTTINRQGNDVGTQYRSEIFYHNEEQKKTAEDYIALMTAEDTFGKRIVTKISPASKFYEAEDYHQNYYNDNKSQGYCSYIITPKIEKLKKVYKDKLKK</sequence>
<dbReference type="GO" id="GO:0033744">
    <property type="term" value="F:L-methionine:thioredoxin-disulfide S-oxidoreductase activity"/>
    <property type="evidence" value="ECO:0007669"/>
    <property type="project" value="RHEA"/>
</dbReference>
<dbReference type="Proteomes" id="UP000198951">
    <property type="component" value="Unassembled WGS sequence"/>
</dbReference>
<dbReference type="PANTHER" id="PTHR43774">
    <property type="entry name" value="PEPTIDE METHIONINE SULFOXIDE REDUCTASE"/>
    <property type="match status" value="1"/>
</dbReference>
<evidence type="ECO:0000256" key="3">
    <source>
        <dbReference type="ARBA" id="ARBA00048782"/>
    </source>
</evidence>
<evidence type="ECO:0000259" key="5">
    <source>
        <dbReference type="Pfam" id="PF01625"/>
    </source>
</evidence>
<feature type="active site" evidence="4">
    <location>
        <position position="16"/>
    </location>
</feature>
<keyword evidence="7" id="KW-1185">Reference proteome</keyword>
<dbReference type="OrthoDB" id="4174719at2"/>
<dbReference type="SUPFAM" id="SSF55068">
    <property type="entry name" value="Peptide methionine sulfoxide reductase"/>
    <property type="match status" value="1"/>
</dbReference>
<evidence type="ECO:0000256" key="2">
    <source>
        <dbReference type="ARBA" id="ARBA00047806"/>
    </source>
</evidence>
<dbReference type="HAMAP" id="MF_01401">
    <property type="entry name" value="MsrA"/>
    <property type="match status" value="1"/>
</dbReference>
<comment type="catalytic activity">
    <reaction evidence="3 4">
        <text>[thioredoxin]-disulfide + L-methionine + H2O = L-methionine (S)-S-oxide + [thioredoxin]-dithiol</text>
        <dbReference type="Rhea" id="RHEA:19993"/>
        <dbReference type="Rhea" id="RHEA-COMP:10698"/>
        <dbReference type="Rhea" id="RHEA-COMP:10700"/>
        <dbReference type="ChEBI" id="CHEBI:15377"/>
        <dbReference type="ChEBI" id="CHEBI:29950"/>
        <dbReference type="ChEBI" id="CHEBI:50058"/>
        <dbReference type="ChEBI" id="CHEBI:57844"/>
        <dbReference type="ChEBI" id="CHEBI:58772"/>
        <dbReference type="EC" id="1.8.4.11"/>
    </reaction>
</comment>
<dbReference type="EC" id="1.8.4.11" evidence="4"/>
<accession>A0A1H4DPY2</accession>
<dbReference type="PANTHER" id="PTHR43774:SF1">
    <property type="entry name" value="PEPTIDE METHIONINE SULFOXIDE REDUCTASE MSRA 2"/>
    <property type="match status" value="1"/>
</dbReference>
<dbReference type="AlphaFoldDB" id="A0A1H4DPY2"/>
<evidence type="ECO:0000256" key="4">
    <source>
        <dbReference type="HAMAP-Rule" id="MF_01401"/>
    </source>
</evidence>
<gene>
    <name evidence="4" type="primary">msrA</name>
    <name evidence="6" type="ORF">SAMN05443667_10839</name>
</gene>
<dbReference type="Gene3D" id="3.30.1060.10">
    <property type="entry name" value="Peptide methionine sulphoxide reductase MsrA"/>
    <property type="match status" value="1"/>
</dbReference>
<dbReference type="NCBIfam" id="TIGR00401">
    <property type="entry name" value="msrA"/>
    <property type="match status" value="1"/>
</dbReference>
<protein>
    <recommendedName>
        <fullName evidence="4">Peptide methionine sulfoxide reductase MsrA</fullName>
        <shortName evidence="4">Protein-methionine-S-oxide reductase</shortName>
        <ecNumber evidence="4">1.8.4.11</ecNumber>
    </recommendedName>
    <alternativeName>
        <fullName evidence="4">Peptide-methionine (S)-S-oxide reductase</fullName>
        <shortName evidence="4">Peptide Met(O) reductase</shortName>
    </alternativeName>
</protein>
<comment type="function">
    <text evidence="4">Has an important function as a repair enzyme for proteins that have been inactivated by oxidation. Catalyzes the reversible oxidation-reduction of methionine sulfoxide in proteins to methionine.</text>
</comment>
<dbReference type="GO" id="GO:0008113">
    <property type="term" value="F:peptide-methionine (S)-S-oxide reductase activity"/>
    <property type="evidence" value="ECO:0007669"/>
    <property type="project" value="UniProtKB-UniRule"/>
</dbReference>
<evidence type="ECO:0000313" key="6">
    <source>
        <dbReference type="EMBL" id="SEA74568.1"/>
    </source>
</evidence>
<proteinExistence type="inferred from homology"/>
<dbReference type="Pfam" id="PF01625">
    <property type="entry name" value="PMSR"/>
    <property type="match status" value="1"/>
</dbReference>
<dbReference type="InterPro" id="IPR002569">
    <property type="entry name" value="Met_Sox_Rdtase_MsrA_dom"/>
</dbReference>
<keyword evidence="1 4" id="KW-0560">Oxidoreductase</keyword>
<evidence type="ECO:0000256" key="1">
    <source>
        <dbReference type="ARBA" id="ARBA00023002"/>
    </source>
</evidence>
<feature type="domain" description="Peptide methionine sulphoxide reductase MsrA" evidence="5">
    <location>
        <begin position="10"/>
        <end position="161"/>
    </location>
</feature>
<dbReference type="InterPro" id="IPR036509">
    <property type="entry name" value="Met_Sox_Rdtase_MsrA_sf"/>
</dbReference>